<organism evidence="4 5">
    <name type="scientific">Actinacidiphila yanglinensis</name>
    <dbReference type="NCBI Taxonomy" id="310779"/>
    <lineage>
        <taxon>Bacteria</taxon>
        <taxon>Bacillati</taxon>
        <taxon>Actinomycetota</taxon>
        <taxon>Actinomycetes</taxon>
        <taxon>Kitasatosporales</taxon>
        <taxon>Streptomycetaceae</taxon>
        <taxon>Actinacidiphila</taxon>
    </lineage>
</organism>
<keyword evidence="4" id="KW-0378">Hydrolase</keyword>
<feature type="region of interest" description="Disordered" evidence="1">
    <location>
        <begin position="1"/>
        <end position="57"/>
    </location>
</feature>
<keyword evidence="2" id="KW-0812">Transmembrane</keyword>
<keyword evidence="2" id="KW-1133">Transmembrane helix</keyword>
<dbReference type="InterPro" id="IPR010427">
    <property type="entry name" value="DUF1023"/>
</dbReference>
<keyword evidence="5" id="KW-1185">Reference proteome</keyword>
<accession>A0A1H5SEB0</accession>
<dbReference type="AlphaFoldDB" id="A0A1H5SEB0"/>
<keyword evidence="2" id="KW-0472">Membrane</keyword>
<feature type="domain" description="DUF1023" evidence="3">
    <location>
        <begin position="207"/>
        <end position="382"/>
    </location>
</feature>
<evidence type="ECO:0000256" key="2">
    <source>
        <dbReference type="SAM" id="Phobius"/>
    </source>
</evidence>
<sequence>MIPLSARPVPSPARPDRALPGARPAGPPRPRRAVGTVPAHRSPAAAPAPARAPARRPRPAVVRPLLALAVAFVLLATTGWTAALRPHAAKDAMAAALAAWARGSVGDRRLPDPGAAPATVTRFFAALTAPQRLGLVRRYPLVVGNLDGVDPALRYRANRFALTRQRTSDLARERSDQLTAAGHADATDLADLDTSLLSGDRQILAYDPTGDGRVAEVLGDLRTATRIAVVVPGVGTDLSSFERDDAKAYSVTDGMARALYGAELAARPGARTAVIAWADYDTPHGLGLEASTGTLAARGALRLESLLASLPRRRDVALFCHSYGSVLCGLAAPHLPPGRVRDIAVMGSPGMRADDVADLRTTAHVWAARDAGDWIADVPHVEFAGLGHGPDPISGGFGARVVSAAGADGHAGYFVPGTTSLANFADIALGDYSAVICPTGHTCTSGLV</sequence>
<proteinExistence type="predicted"/>
<reference evidence="4 5" key="1">
    <citation type="submission" date="2016-10" db="EMBL/GenBank/DDBJ databases">
        <authorList>
            <person name="de Groot N.N."/>
        </authorList>
    </citation>
    <scope>NUCLEOTIDE SEQUENCE [LARGE SCALE GENOMIC DNA]</scope>
    <source>
        <strain evidence="4 5">CGMCC 4.2023</strain>
    </source>
</reference>
<feature type="compositionally biased region" description="Low complexity" evidence="1">
    <location>
        <begin position="33"/>
        <end position="52"/>
    </location>
</feature>
<evidence type="ECO:0000313" key="4">
    <source>
        <dbReference type="EMBL" id="SEF48966.1"/>
    </source>
</evidence>
<feature type="transmembrane region" description="Helical" evidence="2">
    <location>
        <begin position="65"/>
        <end position="83"/>
    </location>
</feature>
<dbReference type="Pfam" id="PF06259">
    <property type="entry name" value="Abhydrolase_8"/>
    <property type="match status" value="1"/>
</dbReference>
<dbReference type="EMBL" id="FNVU01000001">
    <property type="protein sequence ID" value="SEF48966.1"/>
    <property type="molecule type" value="Genomic_DNA"/>
</dbReference>
<gene>
    <name evidence="4" type="ORF">SAMN05216223_10198</name>
</gene>
<evidence type="ECO:0000313" key="5">
    <source>
        <dbReference type="Proteomes" id="UP000236754"/>
    </source>
</evidence>
<dbReference type="Proteomes" id="UP000236754">
    <property type="component" value="Unassembled WGS sequence"/>
</dbReference>
<evidence type="ECO:0000256" key="1">
    <source>
        <dbReference type="SAM" id="MobiDB-lite"/>
    </source>
</evidence>
<evidence type="ECO:0000259" key="3">
    <source>
        <dbReference type="Pfam" id="PF06259"/>
    </source>
</evidence>
<name>A0A1H5SEB0_9ACTN</name>
<dbReference type="GO" id="GO:0016787">
    <property type="term" value="F:hydrolase activity"/>
    <property type="evidence" value="ECO:0007669"/>
    <property type="project" value="UniProtKB-KW"/>
</dbReference>
<protein>
    <submittedName>
        <fullName evidence="4">Alpha/beta hydrolase</fullName>
    </submittedName>
</protein>